<sequence length="257" mass="29701">MNMTLKPAFGLSGSTLKVIAMISMVIDHIALYLMDDSTVLYETMRCIGRIAFPVFAFLIAEGFIHTRSRYRYFFTLLGFAVISEVPWYLLNGADGTHNVMFTLALGVATLMVLENLLQRSLVLGFIWTLGMAGLASLLGVDYEWIGILITVIFYLFNGYGHSFPYSRGMQFFCIFVLMMHYGMIGTVIACMFLYLYNGTRGFIKAHKGKYVFYMFYPIHLLIIYEILIFQNTIIVERFFYNKNYLTTYFISTYNYMI</sequence>
<protein>
    <submittedName>
        <fullName evidence="3">Conjugal transfer protein TraX</fullName>
    </submittedName>
</protein>
<feature type="transmembrane region" description="Helical" evidence="1">
    <location>
        <begin position="72"/>
        <end position="90"/>
    </location>
</feature>
<dbReference type="InterPro" id="IPR008875">
    <property type="entry name" value="TraX"/>
</dbReference>
<evidence type="ECO:0000313" key="3">
    <source>
        <dbReference type="EMBL" id="KAB6481828.1"/>
    </source>
</evidence>
<dbReference type="Proteomes" id="UP000483142">
    <property type="component" value="Unassembled WGS sequence"/>
</dbReference>
<dbReference type="AlphaFoldDB" id="A0A6I0ZJB2"/>
<dbReference type="EMBL" id="WDBY01000001">
    <property type="protein sequence ID" value="KAB6481828.1"/>
    <property type="molecule type" value="Genomic_DNA"/>
</dbReference>
<keyword evidence="1" id="KW-0472">Membrane</keyword>
<feature type="transmembrane region" description="Helical" evidence="1">
    <location>
        <begin position="96"/>
        <end position="113"/>
    </location>
</feature>
<evidence type="ECO:0000313" key="4">
    <source>
        <dbReference type="Proteomes" id="UP000468344"/>
    </source>
</evidence>
<dbReference type="Pfam" id="PF05857">
    <property type="entry name" value="TraX"/>
    <property type="match status" value="1"/>
</dbReference>
<name>A0A6I0ZJB2_PHOVU</name>
<feature type="transmembrane region" description="Helical" evidence="1">
    <location>
        <begin position="12"/>
        <end position="33"/>
    </location>
</feature>
<comment type="caution">
    <text evidence="3">The sequence shown here is derived from an EMBL/GenBank/DDBJ whole genome shotgun (WGS) entry which is preliminary data.</text>
</comment>
<evidence type="ECO:0000313" key="2">
    <source>
        <dbReference type="EMBL" id="KAB6457309.1"/>
    </source>
</evidence>
<dbReference type="Proteomes" id="UP000468344">
    <property type="component" value="Unassembled WGS sequence"/>
</dbReference>
<organism evidence="3 4">
    <name type="scientific">Phocaeicola vulgatus</name>
    <name type="common">Bacteroides vulgatus</name>
    <dbReference type="NCBI Taxonomy" id="821"/>
    <lineage>
        <taxon>Bacteria</taxon>
        <taxon>Pseudomonadati</taxon>
        <taxon>Bacteroidota</taxon>
        <taxon>Bacteroidia</taxon>
        <taxon>Bacteroidales</taxon>
        <taxon>Bacteroidaceae</taxon>
        <taxon>Phocaeicola</taxon>
    </lineage>
</organism>
<keyword evidence="1" id="KW-0812">Transmembrane</keyword>
<proteinExistence type="predicted"/>
<dbReference type="EMBL" id="WDBZ01000001">
    <property type="protein sequence ID" value="KAB6457309.1"/>
    <property type="molecule type" value="Genomic_DNA"/>
</dbReference>
<feature type="transmembrane region" description="Helical" evidence="1">
    <location>
        <begin position="144"/>
        <end position="160"/>
    </location>
</feature>
<feature type="transmembrane region" description="Helical" evidence="1">
    <location>
        <begin position="120"/>
        <end position="138"/>
    </location>
</feature>
<dbReference type="RefSeq" id="WP_258854098.1">
    <property type="nucleotide sequence ID" value="NZ_CP103067.1"/>
</dbReference>
<accession>A0A6I0ZJB2</accession>
<reference evidence="4 5" key="1">
    <citation type="journal article" date="2019" name="Nat. Med.">
        <title>A library of human gut bacterial isolates paired with longitudinal multiomics data enables mechanistic microbiome research.</title>
        <authorList>
            <person name="Poyet M."/>
            <person name="Groussin M."/>
            <person name="Gibbons S.M."/>
            <person name="Avila-Pacheco J."/>
            <person name="Jiang X."/>
            <person name="Kearney S.M."/>
            <person name="Perrotta A.R."/>
            <person name="Berdy B."/>
            <person name="Zhao S."/>
            <person name="Lieberman T.D."/>
            <person name="Swanson P.K."/>
            <person name="Smith M."/>
            <person name="Roesemann S."/>
            <person name="Alexander J.E."/>
            <person name="Rich S.A."/>
            <person name="Livny J."/>
            <person name="Vlamakis H."/>
            <person name="Clish C."/>
            <person name="Bullock K."/>
            <person name="Deik A."/>
            <person name="Scott J."/>
            <person name="Pierce K.A."/>
            <person name="Xavier R.J."/>
            <person name="Alm E.J."/>
        </authorList>
    </citation>
    <scope>NUCLEOTIDE SEQUENCE [LARGE SCALE GENOMIC DNA]</scope>
    <source>
        <strain evidence="3 4">BIOML-A140</strain>
        <strain evidence="2 5">BIOML-A141</strain>
    </source>
</reference>
<gene>
    <name evidence="3" type="ORF">GAZ06_00235</name>
    <name evidence="2" type="ORF">GAZ09_00235</name>
</gene>
<feature type="transmembrane region" description="Helical" evidence="1">
    <location>
        <begin position="172"/>
        <end position="195"/>
    </location>
</feature>
<feature type="transmembrane region" description="Helical" evidence="1">
    <location>
        <begin position="210"/>
        <end position="229"/>
    </location>
</feature>
<evidence type="ECO:0000313" key="5">
    <source>
        <dbReference type="Proteomes" id="UP000483142"/>
    </source>
</evidence>
<feature type="transmembrane region" description="Helical" evidence="1">
    <location>
        <begin position="39"/>
        <end position="60"/>
    </location>
</feature>
<keyword evidence="1" id="KW-1133">Transmembrane helix</keyword>
<evidence type="ECO:0000256" key="1">
    <source>
        <dbReference type="SAM" id="Phobius"/>
    </source>
</evidence>